<dbReference type="Pfam" id="PF08241">
    <property type="entry name" value="Methyltransf_11"/>
    <property type="match status" value="1"/>
</dbReference>
<keyword evidence="3" id="KW-0489">Methyltransferase</keyword>
<evidence type="ECO:0000259" key="2">
    <source>
        <dbReference type="Pfam" id="PF08241"/>
    </source>
</evidence>
<keyword evidence="4" id="KW-1185">Reference proteome</keyword>
<name>A0ABS6KC39_9FIRM</name>
<dbReference type="RefSeq" id="WP_158353210.1">
    <property type="nucleotide sequence ID" value="NZ_JAHQCX010000016.1"/>
</dbReference>
<dbReference type="Gene3D" id="3.40.50.150">
    <property type="entry name" value="Vaccinia Virus protein VP39"/>
    <property type="match status" value="1"/>
</dbReference>
<evidence type="ECO:0000256" key="1">
    <source>
        <dbReference type="ARBA" id="ARBA00022679"/>
    </source>
</evidence>
<dbReference type="InterPro" id="IPR050447">
    <property type="entry name" value="Erg6_SMT_methyltransf"/>
</dbReference>
<protein>
    <submittedName>
        <fullName evidence="3">Class I SAM-dependent methyltransferase</fullName>
    </submittedName>
</protein>
<reference evidence="3 4" key="1">
    <citation type="submission" date="2021-06" db="EMBL/GenBank/DDBJ databases">
        <title>Description of novel taxa of the family Lachnospiraceae.</title>
        <authorList>
            <person name="Chaplin A.V."/>
            <person name="Sokolova S.R."/>
            <person name="Pikina A.P."/>
            <person name="Korzhanova M."/>
            <person name="Belova V."/>
            <person name="Korostin D."/>
            <person name="Efimov B.A."/>
        </authorList>
    </citation>
    <scope>NUCLEOTIDE SEQUENCE [LARGE SCALE GENOMIC DNA]</scope>
    <source>
        <strain evidence="3 4">ASD4241</strain>
    </source>
</reference>
<proteinExistence type="predicted"/>
<evidence type="ECO:0000313" key="3">
    <source>
        <dbReference type="EMBL" id="MBU9728091.1"/>
    </source>
</evidence>
<dbReference type="Proteomes" id="UP001314681">
    <property type="component" value="Unassembled WGS sequence"/>
</dbReference>
<dbReference type="InterPro" id="IPR029063">
    <property type="entry name" value="SAM-dependent_MTases_sf"/>
</dbReference>
<sequence>MKPKKLIMNARNPEGFWGRMMIRSMNFGHTRLTGWGLRKIPFRSTDIVLDVGCGGGKTVARIAKKVPYGKVCGVDYSELSVSESEKYNRKQIRRQRVRIDCAGVSALPYIEGYFDVVTAVETFYFWPNPTEDLKEVRRVMKTGGRLYLIFEAQYEESNPGRWKEYEQMIGMKVPSRSGLARQLREAGFRKIRMYTSAEGWLCAEAQNV</sequence>
<dbReference type="EMBL" id="JAHQCX010000016">
    <property type="protein sequence ID" value="MBU9728091.1"/>
    <property type="molecule type" value="Genomic_DNA"/>
</dbReference>
<dbReference type="PANTHER" id="PTHR44068">
    <property type="entry name" value="ZGC:194242"/>
    <property type="match status" value="1"/>
</dbReference>
<dbReference type="CDD" id="cd02440">
    <property type="entry name" value="AdoMet_MTases"/>
    <property type="match status" value="1"/>
</dbReference>
<dbReference type="GO" id="GO:0032259">
    <property type="term" value="P:methylation"/>
    <property type="evidence" value="ECO:0007669"/>
    <property type="project" value="UniProtKB-KW"/>
</dbReference>
<dbReference type="PANTHER" id="PTHR44068:SF11">
    <property type="entry name" value="GERANYL DIPHOSPHATE 2-C-METHYLTRANSFERASE"/>
    <property type="match status" value="1"/>
</dbReference>
<dbReference type="SUPFAM" id="SSF53335">
    <property type="entry name" value="S-adenosyl-L-methionine-dependent methyltransferases"/>
    <property type="match status" value="1"/>
</dbReference>
<gene>
    <name evidence="3" type="ORF">KTH90_18950</name>
</gene>
<dbReference type="InterPro" id="IPR013216">
    <property type="entry name" value="Methyltransf_11"/>
</dbReference>
<accession>A0ABS6KC39</accession>
<dbReference type="GO" id="GO:0008168">
    <property type="term" value="F:methyltransferase activity"/>
    <property type="evidence" value="ECO:0007669"/>
    <property type="project" value="UniProtKB-KW"/>
</dbReference>
<organism evidence="3 4">
    <name type="scientific">Diplocloster modestus</name>
    <dbReference type="NCBI Taxonomy" id="2850322"/>
    <lineage>
        <taxon>Bacteria</taxon>
        <taxon>Bacillati</taxon>
        <taxon>Bacillota</taxon>
        <taxon>Clostridia</taxon>
        <taxon>Lachnospirales</taxon>
        <taxon>Lachnospiraceae</taxon>
        <taxon>Diplocloster</taxon>
    </lineage>
</organism>
<comment type="caution">
    <text evidence="3">The sequence shown here is derived from an EMBL/GenBank/DDBJ whole genome shotgun (WGS) entry which is preliminary data.</text>
</comment>
<evidence type="ECO:0000313" key="4">
    <source>
        <dbReference type="Proteomes" id="UP001314681"/>
    </source>
</evidence>
<feature type="domain" description="Methyltransferase type 11" evidence="2">
    <location>
        <begin position="49"/>
        <end position="148"/>
    </location>
</feature>
<keyword evidence="1" id="KW-0808">Transferase</keyword>